<evidence type="ECO:0000313" key="2">
    <source>
        <dbReference type="EMBL" id="KAF3330208.1"/>
    </source>
</evidence>
<sequence>MRLPRFARDLESSRKGSMWPKASHGKTKMWRESSDMVKLTVEIYREVAVTVTVKVSRKRENENMCTK</sequence>
<protein>
    <submittedName>
        <fullName evidence="2">Uncharacterized protein</fullName>
    </submittedName>
</protein>
<dbReference type="AlphaFoldDB" id="A0A833VPC6"/>
<organism evidence="2 3">
    <name type="scientific">Carex littledalei</name>
    <dbReference type="NCBI Taxonomy" id="544730"/>
    <lineage>
        <taxon>Eukaryota</taxon>
        <taxon>Viridiplantae</taxon>
        <taxon>Streptophyta</taxon>
        <taxon>Embryophyta</taxon>
        <taxon>Tracheophyta</taxon>
        <taxon>Spermatophyta</taxon>
        <taxon>Magnoliopsida</taxon>
        <taxon>Liliopsida</taxon>
        <taxon>Poales</taxon>
        <taxon>Cyperaceae</taxon>
        <taxon>Cyperoideae</taxon>
        <taxon>Cariceae</taxon>
        <taxon>Carex</taxon>
        <taxon>Carex subgen. Euthyceras</taxon>
    </lineage>
</organism>
<comment type="caution">
    <text evidence="2">The sequence shown here is derived from an EMBL/GenBank/DDBJ whole genome shotgun (WGS) entry which is preliminary data.</text>
</comment>
<proteinExistence type="predicted"/>
<feature type="region of interest" description="Disordered" evidence="1">
    <location>
        <begin position="1"/>
        <end position="27"/>
    </location>
</feature>
<evidence type="ECO:0000256" key="1">
    <source>
        <dbReference type="SAM" id="MobiDB-lite"/>
    </source>
</evidence>
<dbReference type="EMBL" id="SWLB01000014">
    <property type="protein sequence ID" value="KAF3330208.1"/>
    <property type="molecule type" value="Genomic_DNA"/>
</dbReference>
<reference evidence="2" key="1">
    <citation type="submission" date="2020-01" db="EMBL/GenBank/DDBJ databases">
        <title>Genome sequence of Kobresia littledalei, the first chromosome-level genome in the family Cyperaceae.</title>
        <authorList>
            <person name="Qu G."/>
        </authorList>
    </citation>
    <scope>NUCLEOTIDE SEQUENCE</scope>
    <source>
        <strain evidence="2">C.B.Clarke</strain>
        <tissue evidence="2">Leaf</tissue>
    </source>
</reference>
<gene>
    <name evidence="2" type="ORF">FCM35_KLT05539</name>
</gene>
<keyword evidence="3" id="KW-1185">Reference proteome</keyword>
<dbReference type="Proteomes" id="UP000623129">
    <property type="component" value="Unassembled WGS sequence"/>
</dbReference>
<evidence type="ECO:0000313" key="3">
    <source>
        <dbReference type="Proteomes" id="UP000623129"/>
    </source>
</evidence>
<name>A0A833VPC6_9POAL</name>
<feature type="compositionally biased region" description="Basic and acidic residues" evidence="1">
    <location>
        <begin position="1"/>
        <end position="14"/>
    </location>
</feature>
<accession>A0A833VPC6</accession>